<proteinExistence type="predicted"/>
<dbReference type="Proteomes" id="UP001152604">
    <property type="component" value="Unassembled WGS sequence"/>
</dbReference>
<name>A0ABM9E6B4_9HYPH</name>
<accession>A0ABM9E6B4</accession>
<dbReference type="EMBL" id="CAKXZS010000030">
    <property type="protein sequence ID" value="CAH2404297.1"/>
    <property type="molecule type" value="Genomic_DNA"/>
</dbReference>
<evidence type="ECO:0000313" key="2">
    <source>
        <dbReference type="Proteomes" id="UP001152604"/>
    </source>
</evidence>
<comment type="caution">
    <text evidence="1">The sequence shown here is derived from an EMBL/GenBank/DDBJ whole genome shotgun (WGS) entry which is preliminary data.</text>
</comment>
<evidence type="ECO:0000313" key="1">
    <source>
        <dbReference type="EMBL" id="CAH2404297.1"/>
    </source>
</evidence>
<organism evidence="1 2">
    <name type="scientific">Mesorhizobium ventifaucium</name>
    <dbReference type="NCBI Taxonomy" id="666020"/>
    <lineage>
        <taxon>Bacteria</taxon>
        <taxon>Pseudomonadati</taxon>
        <taxon>Pseudomonadota</taxon>
        <taxon>Alphaproteobacteria</taxon>
        <taxon>Hyphomicrobiales</taxon>
        <taxon>Phyllobacteriaceae</taxon>
        <taxon>Mesorhizobium</taxon>
    </lineage>
</organism>
<reference evidence="1" key="1">
    <citation type="submission" date="2022-03" db="EMBL/GenBank/DDBJ databases">
        <authorList>
            <person name="Brunel B."/>
        </authorList>
    </citation>
    <scope>NUCLEOTIDE SEQUENCE</scope>
    <source>
        <strain evidence="1">STM4922sample</strain>
    </source>
</reference>
<protein>
    <submittedName>
        <fullName evidence="1">Uncharacterized protein</fullName>
    </submittedName>
</protein>
<keyword evidence="2" id="KW-1185">Reference proteome</keyword>
<sequence>MENRNCLRLRVRPMAVNNGEWRGAPIPETKTRLIGRVVAQIRTMNKFLTQLPSQSNENTRAIARGMRCPSSPCRALLRV</sequence>
<gene>
    <name evidence="1" type="ORF">MES4922_360024</name>
</gene>